<keyword evidence="5" id="KW-0325">Glycoprotein</keyword>
<dbReference type="OMA" id="TGMQHDN"/>
<dbReference type="PANTHER" id="PTHR10342:SF274">
    <property type="entry name" value="ARYLSULFATASE B"/>
    <property type="match status" value="1"/>
</dbReference>
<dbReference type="Gene3D" id="3.40.720.10">
    <property type="entry name" value="Alkaline Phosphatase, subunit A"/>
    <property type="match status" value="1"/>
</dbReference>
<dbReference type="CDD" id="cd16029">
    <property type="entry name" value="4-S"/>
    <property type="match status" value="1"/>
</dbReference>
<reference evidence="8 9" key="1">
    <citation type="journal article" date="2011" name="Proc. Natl. Acad. Sci. U.S.A.">
        <title>Niche of harmful alga Aureococcus anophagefferens revealed through ecogenomics.</title>
        <authorList>
            <person name="Gobler C.J."/>
            <person name="Berry D.L."/>
            <person name="Dyhrman S.T."/>
            <person name="Wilhelm S.W."/>
            <person name="Salamov A."/>
            <person name="Lobanov A.V."/>
            <person name="Zhang Y."/>
            <person name="Collier J.L."/>
            <person name="Wurch L.L."/>
            <person name="Kustka A.B."/>
            <person name="Dill B.D."/>
            <person name="Shah M."/>
            <person name="VerBerkmoes N.C."/>
            <person name="Kuo A."/>
            <person name="Terry A."/>
            <person name="Pangilinan J."/>
            <person name="Lindquist E.A."/>
            <person name="Lucas S."/>
            <person name="Paulsen I.T."/>
            <person name="Hattenrath-Lehmann T.K."/>
            <person name="Talmage S.C."/>
            <person name="Walker E.A."/>
            <person name="Koch F."/>
            <person name="Burson A.M."/>
            <person name="Marcoval M.A."/>
            <person name="Tang Y.Z."/>
            <person name="Lecleir G.R."/>
            <person name="Coyne K.J."/>
            <person name="Berg G.M."/>
            <person name="Bertrand E.M."/>
            <person name="Saito M.A."/>
            <person name="Gladyshev V.N."/>
            <person name="Grigoriev I.V."/>
        </authorList>
    </citation>
    <scope>NUCLEOTIDE SEQUENCE [LARGE SCALE GENOMIC DNA]</scope>
    <source>
        <strain evidence="9">CCMP 1984</strain>
    </source>
</reference>
<dbReference type="InParanoid" id="F0Y937"/>
<dbReference type="KEGG" id="aaf:AURANDRAFT_26323"/>
<keyword evidence="4" id="KW-0106">Calcium</keyword>
<evidence type="ECO:0000256" key="1">
    <source>
        <dbReference type="ARBA" id="ARBA00008779"/>
    </source>
</evidence>
<dbReference type="OrthoDB" id="408574at2759"/>
<evidence type="ECO:0000256" key="2">
    <source>
        <dbReference type="ARBA" id="ARBA00022723"/>
    </source>
</evidence>
<dbReference type="InterPro" id="IPR024607">
    <property type="entry name" value="Sulfatase_CS"/>
</dbReference>
<comment type="similarity">
    <text evidence="1">Belongs to the sulfatase family.</text>
</comment>
<keyword evidence="2" id="KW-0479">Metal-binding</keyword>
<keyword evidence="9" id="KW-1185">Reference proteome</keyword>
<dbReference type="GO" id="GO:0008484">
    <property type="term" value="F:sulfuric ester hydrolase activity"/>
    <property type="evidence" value="ECO:0007669"/>
    <property type="project" value="InterPro"/>
</dbReference>
<dbReference type="PROSITE" id="PS00149">
    <property type="entry name" value="SULFATASE_2"/>
    <property type="match status" value="1"/>
</dbReference>
<dbReference type="InterPro" id="IPR017850">
    <property type="entry name" value="Alkaline_phosphatase_core_sf"/>
</dbReference>
<dbReference type="SUPFAM" id="SSF53649">
    <property type="entry name" value="Alkaline phosphatase-like"/>
    <property type="match status" value="1"/>
</dbReference>
<dbReference type="Gene3D" id="3.30.1120.10">
    <property type="match status" value="1"/>
</dbReference>
<sequence>MGRPSPRAWPALLAAVGLAFAAVSWRTRTDAPTAALNAAAPLEATGETKQDLAKLAAAAETRPHVVFVMLDDVGFNDVGYASSDLGEMTPFLDGLMADGVRVDRLYGQQVCTPSRAAMLTGKLPIHLELQHWQVAPSEPWGLPTREATLAQYLKALGYSTHMVGKWHLGHYNNASTPLNRGFDSFYGFYSGGVDYLTHDPSTGYVWRCYRDLWDDERPVTDAHGQHQTSLMNERAIAVLERHAVEKKSEPVFAYVSYPNAHLPLQPPTELLERRNATLLDIPNHDRKNFAALMMNADESLANLTNRGLKATGLYDTAVIVIASDNGGQVSAMGGGSNYPLRGEKKYLFEGGVRAHAVIHSPLLPRAARGSSYGKLMHMSDWLPTLLQGALGASADELAGLKLPRGVVNDYGAIDGVDHWAHVVGAVDAAAAAPRDELLLNIDYLDGSGDYLGYFRAALIIGDWKFIYNEKNISWFAPSDEPNFHLNNIHVSGRLTALYNVTADPGERNDLKSHYPAQMKRMLKKIQNGYLPTMLVSNYRGEDDGCYEAWDDGNFVKPWVSDLREGENARAALVADARADYEGAAFGDDGTYAVDDDADIATTLADLDALIDARR</sequence>
<feature type="domain" description="Sulfatase N-terminal" evidence="7">
    <location>
        <begin position="63"/>
        <end position="387"/>
    </location>
</feature>
<dbReference type="Pfam" id="PF00884">
    <property type="entry name" value="Sulfatase"/>
    <property type="match status" value="1"/>
</dbReference>
<dbReference type="AlphaFoldDB" id="F0Y937"/>
<dbReference type="Proteomes" id="UP000002729">
    <property type="component" value="Unassembled WGS sequence"/>
</dbReference>
<proteinExistence type="inferred from homology"/>
<evidence type="ECO:0000313" key="9">
    <source>
        <dbReference type="Proteomes" id="UP000002729"/>
    </source>
</evidence>
<dbReference type="PANTHER" id="PTHR10342">
    <property type="entry name" value="ARYLSULFATASE"/>
    <property type="match status" value="1"/>
</dbReference>
<keyword evidence="6" id="KW-0732">Signal</keyword>
<dbReference type="InterPro" id="IPR047115">
    <property type="entry name" value="ARSB"/>
</dbReference>
<dbReference type="RefSeq" id="XP_009036904.1">
    <property type="nucleotide sequence ID" value="XM_009038656.1"/>
</dbReference>
<evidence type="ECO:0000256" key="6">
    <source>
        <dbReference type="SAM" id="SignalP"/>
    </source>
</evidence>
<evidence type="ECO:0000313" key="8">
    <source>
        <dbReference type="EMBL" id="EGB08169.1"/>
    </source>
</evidence>
<feature type="signal peptide" evidence="6">
    <location>
        <begin position="1"/>
        <end position="21"/>
    </location>
</feature>
<dbReference type="EMBL" id="GL833128">
    <property type="protein sequence ID" value="EGB08169.1"/>
    <property type="molecule type" value="Genomic_DNA"/>
</dbReference>
<protein>
    <submittedName>
        <fullName evidence="8">Putative arylsulfatase</fullName>
    </submittedName>
</protein>
<dbReference type="eggNOG" id="KOG3867">
    <property type="taxonomic scope" value="Eukaryota"/>
</dbReference>
<dbReference type="GeneID" id="20220187"/>
<evidence type="ECO:0000259" key="7">
    <source>
        <dbReference type="Pfam" id="PF00884"/>
    </source>
</evidence>
<keyword evidence="3" id="KW-0378">Hydrolase</keyword>
<name>F0Y937_AURAN</name>
<organism evidence="9">
    <name type="scientific">Aureococcus anophagefferens</name>
    <name type="common">Harmful bloom alga</name>
    <dbReference type="NCBI Taxonomy" id="44056"/>
    <lineage>
        <taxon>Eukaryota</taxon>
        <taxon>Sar</taxon>
        <taxon>Stramenopiles</taxon>
        <taxon>Ochrophyta</taxon>
        <taxon>Pelagophyceae</taxon>
        <taxon>Pelagomonadales</taxon>
        <taxon>Pelagomonadaceae</taxon>
        <taxon>Aureococcus</taxon>
    </lineage>
</organism>
<accession>F0Y937</accession>
<dbReference type="GO" id="GO:0046872">
    <property type="term" value="F:metal ion binding"/>
    <property type="evidence" value="ECO:0007669"/>
    <property type="project" value="UniProtKB-KW"/>
</dbReference>
<dbReference type="InterPro" id="IPR000917">
    <property type="entry name" value="Sulfatase_N"/>
</dbReference>
<gene>
    <name evidence="8" type="primary">ARS10</name>
    <name evidence="8" type="ORF">AURANDRAFT_26323</name>
</gene>
<evidence type="ECO:0000256" key="5">
    <source>
        <dbReference type="ARBA" id="ARBA00023180"/>
    </source>
</evidence>
<feature type="chain" id="PRO_5003261469" evidence="6">
    <location>
        <begin position="22"/>
        <end position="614"/>
    </location>
</feature>
<evidence type="ECO:0000256" key="4">
    <source>
        <dbReference type="ARBA" id="ARBA00022837"/>
    </source>
</evidence>
<evidence type="ECO:0000256" key="3">
    <source>
        <dbReference type="ARBA" id="ARBA00022801"/>
    </source>
</evidence>